<dbReference type="Proteomes" id="UP000233654">
    <property type="component" value="Unassembled WGS sequence"/>
</dbReference>
<proteinExistence type="predicted"/>
<evidence type="ECO:0000259" key="2">
    <source>
        <dbReference type="Pfam" id="PF01478"/>
    </source>
</evidence>
<feature type="transmembrane region" description="Helical" evidence="1">
    <location>
        <begin position="92"/>
        <end position="112"/>
    </location>
</feature>
<feature type="transmembrane region" description="Helical" evidence="1">
    <location>
        <begin position="53"/>
        <end position="72"/>
    </location>
</feature>
<comment type="caution">
    <text evidence="3">The sequence shown here is derived from an EMBL/GenBank/DDBJ whole genome shotgun (WGS) entry which is preliminary data.</text>
</comment>
<evidence type="ECO:0000313" key="4">
    <source>
        <dbReference type="Proteomes" id="UP000233654"/>
    </source>
</evidence>
<dbReference type="Gene3D" id="1.20.120.1220">
    <property type="match status" value="1"/>
</dbReference>
<gene>
    <name evidence="3" type="ORF">CVT63_04510</name>
</gene>
<evidence type="ECO:0000256" key="1">
    <source>
        <dbReference type="SAM" id="Phobius"/>
    </source>
</evidence>
<name>A0A2N3G5V8_9ACTN</name>
<organism evidence="3 4">
    <name type="scientific">Candidatus Anoxymicrobium japonicum</name>
    <dbReference type="NCBI Taxonomy" id="2013648"/>
    <lineage>
        <taxon>Bacteria</taxon>
        <taxon>Bacillati</taxon>
        <taxon>Actinomycetota</taxon>
        <taxon>Candidatus Geothermincolia</taxon>
        <taxon>Candidatus Geothermincolales</taxon>
        <taxon>Candidatus Anoxymicrobiaceae</taxon>
        <taxon>Candidatus Anoxymicrobium</taxon>
    </lineage>
</organism>
<dbReference type="EMBL" id="PHEX01000032">
    <property type="protein sequence ID" value="PKQ28100.1"/>
    <property type="molecule type" value="Genomic_DNA"/>
</dbReference>
<dbReference type="InterPro" id="IPR000045">
    <property type="entry name" value="Prepilin_IV_endopep_pep"/>
</dbReference>
<evidence type="ECO:0000313" key="3">
    <source>
        <dbReference type="EMBL" id="PKQ28100.1"/>
    </source>
</evidence>
<feature type="transmembrane region" description="Helical" evidence="1">
    <location>
        <begin position="152"/>
        <end position="169"/>
    </location>
</feature>
<keyword evidence="1" id="KW-0812">Transmembrane</keyword>
<keyword evidence="1" id="KW-0472">Membrane</keyword>
<reference evidence="3 4" key="1">
    <citation type="journal article" date="2017" name="ISME J.">
        <title>Potential for microbial H2 and metal transformations associated with novel bacteria and archaea in deep terrestrial subsurface sediments.</title>
        <authorList>
            <person name="Hernsdorf A.W."/>
            <person name="Amano Y."/>
            <person name="Miyakawa K."/>
            <person name="Ise K."/>
            <person name="Suzuki Y."/>
            <person name="Anantharaman K."/>
            <person name="Probst A."/>
            <person name="Burstein D."/>
            <person name="Thomas B.C."/>
            <person name="Banfield J.F."/>
        </authorList>
    </citation>
    <scope>NUCLEOTIDE SEQUENCE [LARGE SCALE GENOMIC DNA]</scope>
    <source>
        <strain evidence="3">HGW-Actinobacteria-3</strain>
    </source>
</reference>
<protein>
    <recommendedName>
        <fullName evidence="2">Prepilin type IV endopeptidase peptidase domain-containing protein</fullName>
    </recommendedName>
</protein>
<accession>A0A2N3G5V8</accession>
<feature type="domain" description="Prepilin type IV endopeptidase peptidase" evidence="2">
    <location>
        <begin position="8"/>
        <end position="107"/>
    </location>
</feature>
<dbReference type="AlphaFoldDB" id="A0A2N3G5V8"/>
<dbReference type="GO" id="GO:0016020">
    <property type="term" value="C:membrane"/>
    <property type="evidence" value="ECO:0007669"/>
    <property type="project" value="InterPro"/>
</dbReference>
<keyword evidence="1" id="KW-1133">Transmembrane helix</keyword>
<sequence length="170" mass="17535">MSILLPIVLFCASGVAADVRFGRIPNFLNAGGLLCGLTVSCVSGGGRGLASGLLGATLGLAILLAPFLLHMVGGGDVKFLVAAGAMMGWRLLPPAFLLGAVAGGALAFFALLRGRHSRQSLESVWRALILLEAGAWRPSAKTPVGNRVRMPYSLPLSVGLIVVASFHAFI</sequence>
<dbReference type="GO" id="GO:0004190">
    <property type="term" value="F:aspartic-type endopeptidase activity"/>
    <property type="evidence" value="ECO:0007669"/>
    <property type="project" value="InterPro"/>
</dbReference>
<feature type="transmembrane region" description="Helical" evidence="1">
    <location>
        <begin position="27"/>
        <end position="46"/>
    </location>
</feature>
<dbReference type="Pfam" id="PF01478">
    <property type="entry name" value="Peptidase_A24"/>
    <property type="match status" value="1"/>
</dbReference>